<comment type="catalytic activity">
    <reaction evidence="2">
        <text>3',5'-cyclic CMP + H2O = CMP + H(+)</text>
        <dbReference type="Rhea" id="RHEA:72675"/>
        <dbReference type="ChEBI" id="CHEBI:15377"/>
        <dbReference type="ChEBI" id="CHEBI:15378"/>
        <dbReference type="ChEBI" id="CHEBI:58003"/>
        <dbReference type="ChEBI" id="CHEBI:60377"/>
    </reaction>
    <physiologicalReaction direction="left-to-right" evidence="2">
        <dbReference type="Rhea" id="RHEA:72676"/>
    </physiologicalReaction>
</comment>
<dbReference type="SMART" id="SM00849">
    <property type="entry name" value="Lactamase_B"/>
    <property type="match status" value="1"/>
</dbReference>
<dbReference type="GO" id="GO:0009055">
    <property type="term" value="F:electron transfer activity"/>
    <property type="evidence" value="ECO:0007669"/>
    <property type="project" value="InterPro"/>
</dbReference>
<dbReference type="OrthoDB" id="9807946at2"/>
<dbReference type="EMBL" id="RQPI01000021">
    <property type="protein sequence ID" value="RQW08397.1"/>
    <property type="molecule type" value="Genomic_DNA"/>
</dbReference>
<comment type="catalytic activity">
    <reaction evidence="4">
        <text>3',5'-cyclic UMP + H2O = UMP + H(+)</text>
        <dbReference type="Rhea" id="RHEA:70575"/>
        <dbReference type="ChEBI" id="CHEBI:15377"/>
        <dbReference type="ChEBI" id="CHEBI:15378"/>
        <dbReference type="ChEBI" id="CHEBI:57865"/>
        <dbReference type="ChEBI" id="CHEBI:184387"/>
    </reaction>
    <physiologicalReaction direction="left-to-right" evidence="4">
        <dbReference type="Rhea" id="RHEA:70576"/>
    </physiologicalReaction>
</comment>
<dbReference type="PIRSF" id="PIRSF005243">
    <property type="entry name" value="ROO"/>
    <property type="match status" value="1"/>
</dbReference>
<evidence type="ECO:0000256" key="1">
    <source>
        <dbReference type="ARBA" id="ARBA00007121"/>
    </source>
</evidence>
<dbReference type="Pfam" id="PF19583">
    <property type="entry name" value="ODP"/>
    <property type="match status" value="1"/>
</dbReference>
<evidence type="ECO:0000259" key="5">
    <source>
        <dbReference type="PROSITE" id="PS50902"/>
    </source>
</evidence>
<evidence type="ECO:0000256" key="2">
    <source>
        <dbReference type="ARBA" id="ARBA00034221"/>
    </source>
</evidence>
<dbReference type="PANTHER" id="PTHR43717">
    <property type="entry name" value="ANAEROBIC NITRIC OXIDE REDUCTASE FLAVORUBREDOXIN"/>
    <property type="match status" value="1"/>
</dbReference>
<dbReference type="Gene3D" id="3.60.15.10">
    <property type="entry name" value="Ribonuclease Z/Hydroxyacylglutathione hydrolase-like"/>
    <property type="match status" value="1"/>
</dbReference>
<dbReference type="InterPro" id="IPR045761">
    <property type="entry name" value="ODP_dom"/>
</dbReference>
<evidence type="ECO:0000256" key="4">
    <source>
        <dbReference type="ARBA" id="ARBA00048505"/>
    </source>
</evidence>
<protein>
    <submittedName>
        <fullName evidence="6">FprA family A-type flavoprotein</fullName>
    </submittedName>
</protein>
<keyword evidence="7" id="KW-1185">Reference proteome</keyword>
<comment type="function">
    <text evidence="3">Counteracts the endogenous Pycsar antiviral defense system. Phosphodiesterase that enables metal-dependent hydrolysis of host cyclic nucleotide Pycsar defense signals such as cCMP and cUMP.</text>
</comment>
<organism evidence="6 7">
    <name type="scientific">Paenibacillus rhizophilus</name>
    <dbReference type="NCBI Taxonomy" id="1850366"/>
    <lineage>
        <taxon>Bacteria</taxon>
        <taxon>Bacillati</taxon>
        <taxon>Bacillota</taxon>
        <taxon>Bacilli</taxon>
        <taxon>Bacillales</taxon>
        <taxon>Paenibacillaceae</taxon>
        <taxon>Paenibacillus</taxon>
    </lineage>
</organism>
<proteinExistence type="inferred from homology"/>
<evidence type="ECO:0000313" key="6">
    <source>
        <dbReference type="EMBL" id="RQW08397.1"/>
    </source>
</evidence>
<dbReference type="PROSITE" id="PS50902">
    <property type="entry name" value="FLAVODOXIN_LIKE"/>
    <property type="match status" value="1"/>
</dbReference>
<dbReference type="GO" id="GO:0046872">
    <property type="term" value="F:metal ion binding"/>
    <property type="evidence" value="ECO:0007669"/>
    <property type="project" value="InterPro"/>
</dbReference>
<dbReference type="Gene3D" id="3.40.50.360">
    <property type="match status" value="1"/>
</dbReference>
<dbReference type="GO" id="GO:0016651">
    <property type="term" value="F:oxidoreductase activity, acting on NAD(P)H"/>
    <property type="evidence" value="ECO:0007669"/>
    <property type="project" value="UniProtKB-ARBA"/>
</dbReference>
<comment type="caution">
    <text evidence="6">The sequence shown here is derived from an EMBL/GenBank/DDBJ whole genome shotgun (WGS) entry which is preliminary data.</text>
</comment>
<dbReference type="PANTHER" id="PTHR43717:SF1">
    <property type="entry name" value="ANAEROBIC NITRIC OXIDE REDUCTASE FLAVORUBREDOXIN"/>
    <property type="match status" value="1"/>
</dbReference>
<dbReference type="InterPro" id="IPR016440">
    <property type="entry name" value="Rubredoxin-O_OxRdtase"/>
</dbReference>
<name>A0A3N9NYL7_9BACL</name>
<comment type="similarity">
    <text evidence="1">In the N-terminal section; belongs to the zinc metallo-hydrolase group 3 family.</text>
</comment>
<dbReference type="AlphaFoldDB" id="A0A3N9NYL7"/>
<dbReference type="InterPro" id="IPR029039">
    <property type="entry name" value="Flavoprotein-like_sf"/>
</dbReference>
<evidence type="ECO:0000313" key="7">
    <source>
        <dbReference type="Proteomes" id="UP000282529"/>
    </source>
</evidence>
<reference evidence="6 7" key="1">
    <citation type="submission" date="2018-11" db="EMBL/GenBank/DDBJ databases">
        <title>Genome sequence of strain 7197.</title>
        <authorList>
            <person name="Gao J."/>
            <person name="Sun J."/>
        </authorList>
    </citation>
    <scope>NUCLEOTIDE SEQUENCE [LARGE SCALE GENOMIC DNA]</scope>
    <source>
        <strain evidence="6 7">7197</strain>
    </source>
</reference>
<dbReference type="Pfam" id="PF00258">
    <property type="entry name" value="Flavodoxin_1"/>
    <property type="match status" value="1"/>
</dbReference>
<dbReference type="GO" id="GO:0010181">
    <property type="term" value="F:FMN binding"/>
    <property type="evidence" value="ECO:0007669"/>
    <property type="project" value="InterPro"/>
</dbReference>
<dbReference type="SUPFAM" id="SSF52218">
    <property type="entry name" value="Flavoproteins"/>
    <property type="match status" value="1"/>
</dbReference>
<evidence type="ECO:0000256" key="3">
    <source>
        <dbReference type="ARBA" id="ARBA00034301"/>
    </source>
</evidence>
<dbReference type="RefSeq" id="WP_124697766.1">
    <property type="nucleotide sequence ID" value="NZ_JBHUFE010000012.1"/>
</dbReference>
<dbReference type="InterPro" id="IPR036866">
    <property type="entry name" value="RibonucZ/Hydroxyglut_hydro"/>
</dbReference>
<dbReference type="SUPFAM" id="SSF56281">
    <property type="entry name" value="Metallo-hydrolase/oxidoreductase"/>
    <property type="match status" value="1"/>
</dbReference>
<sequence>MYYVQEIASEIFWVGGTDKRLERFENMFPLPQGVAYNSHLIMDEKTALMDTVDSAISAQFLENIEHVLNGRSLDYLVVGHMEPDHCANIEELLRRYPDLKIVGNKKTFQFMEQFYTFSKPDNYLIVKEGDELPLGKRTLRFFMAPFVHWPEVMFSYEVSEKILFSADAFGCFGSLSGNIFADQTDFEGVYLDESRRYYSNIVGKYGPQVQTVLKKLAKLEIEMIVPLHGPIWRENLSYIIDKYQQWSTYQPEKKGVVLAYASMYGNTENAMNLIAGKLAAKGVQDIRMYDVSKTHPSYIIADAWKFSHLVFGSPTYNLGLYHGMQALLHEMASLNLQNRKVSLVGNYTWANAAVRDMTEILESMKKIEFIGEPFEIHSAIKPEQLPELDQLVEAIYASLNADSAELVAEGAGTSAR</sequence>
<feature type="domain" description="Flavodoxin-like" evidence="5">
    <location>
        <begin position="256"/>
        <end position="396"/>
    </location>
</feature>
<dbReference type="CDD" id="cd07709">
    <property type="entry name" value="flavodiiron_proteins_MBL-fold"/>
    <property type="match status" value="1"/>
</dbReference>
<gene>
    <name evidence="6" type="ORF">EH198_22580</name>
</gene>
<dbReference type="InterPro" id="IPR008254">
    <property type="entry name" value="Flavodoxin/NO_synth"/>
</dbReference>
<accession>A0A3N9NYL7</accession>
<dbReference type="Proteomes" id="UP000282529">
    <property type="component" value="Unassembled WGS sequence"/>
</dbReference>
<dbReference type="InterPro" id="IPR001279">
    <property type="entry name" value="Metallo-B-lactamas"/>
</dbReference>